<gene>
    <name evidence="13" type="ORF">E1267_09795</name>
</gene>
<feature type="transmembrane region" description="Helical" evidence="10">
    <location>
        <begin position="531"/>
        <end position="551"/>
    </location>
</feature>
<dbReference type="GO" id="GO:0006508">
    <property type="term" value="P:proteolysis"/>
    <property type="evidence" value="ECO:0007669"/>
    <property type="project" value="InterPro"/>
</dbReference>
<evidence type="ECO:0000256" key="5">
    <source>
        <dbReference type="ARBA" id="ARBA00022554"/>
    </source>
</evidence>
<evidence type="ECO:0000256" key="7">
    <source>
        <dbReference type="ARBA" id="ARBA00023180"/>
    </source>
</evidence>
<dbReference type="Gene3D" id="3.40.630.10">
    <property type="entry name" value="Zn peptidases"/>
    <property type="match status" value="1"/>
</dbReference>
<accession>A0A4R4NLT3</accession>
<dbReference type="OrthoDB" id="9778250at2"/>
<dbReference type="PANTHER" id="PTHR12147">
    <property type="entry name" value="METALLOPEPTIDASE M28 FAMILY MEMBER"/>
    <property type="match status" value="1"/>
</dbReference>
<dbReference type="GO" id="GO:0005774">
    <property type="term" value="C:vacuolar membrane"/>
    <property type="evidence" value="ECO:0007669"/>
    <property type="project" value="UniProtKB-SubCell"/>
</dbReference>
<dbReference type="Pfam" id="PF04389">
    <property type="entry name" value="Peptidase_M28"/>
    <property type="match status" value="1"/>
</dbReference>
<feature type="chain" id="PRO_5038698940" description="Vacuolar membrane protease" evidence="11">
    <location>
        <begin position="25"/>
        <end position="748"/>
    </location>
</feature>
<evidence type="ECO:0000256" key="10">
    <source>
        <dbReference type="SAM" id="Phobius"/>
    </source>
</evidence>
<evidence type="ECO:0000256" key="8">
    <source>
        <dbReference type="ARBA" id="ARBA00031512"/>
    </source>
</evidence>
<keyword evidence="10" id="KW-0472">Membrane</keyword>
<feature type="transmembrane region" description="Helical" evidence="10">
    <location>
        <begin position="479"/>
        <end position="496"/>
    </location>
</feature>
<organism evidence="13 14">
    <name type="scientific">Nonomuraea longispora</name>
    <dbReference type="NCBI Taxonomy" id="1848320"/>
    <lineage>
        <taxon>Bacteria</taxon>
        <taxon>Bacillati</taxon>
        <taxon>Actinomycetota</taxon>
        <taxon>Actinomycetes</taxon>
        <taxon>Streptosporangiales</taxon>
        <taxon>Streptosporangiaceae</taxon>
        <taxon>Nonomuraea</taxon>
    </lineage>
</organism>
<evidence type="ECO:0000256" key="3">
    <source>
        <dbReference type="ARBA" id="ARBA00010918"/>
    </source>
</evidence>
<comment type="subcellular location">
    <subcellularLocation>
        <location evidence="2">Vacuole membrane</location>
        <topology evidence="2">Multi-pass membrane protein</topology>
    </subcellularLocation>
</comment>
<keyword evidence="6 10" id="KW-1133">Transmembrane helix</keyword>
<evidence type="ECO:0000256" key="11">
    <source>
        <dbReference type="SAM" id="SignalP"/>
    </source>
</evidence>
<feature type="transmembrane region" description="Helical" evidence="10">
    <location>
        <begin position="558"/>
        <end position="577"/>
    </location>
</feature>
<feature type="domain" description="Peptidase M28" evidence="12">
    <location>
        <begin position="106"/>
        <end position="291"/>
    </location>
</feature>
<keyword evidence="5" id="KW-0926">Vacuole</keyword>
<keyword evidence="14" id="KW-1185">Reference proteome</keyword>
<reference evidence="13 14" key="1">
    <citation type="submission" date="2019-02" db="EMBL/GenBank/DDBJ databases">
        <title>Draft genome sequences of novel Actinobacteria.</title>
        <authorList>
            <person name="Sahin N."/>
            <person name="Ay H."/>
            <person name="Saygin H."/>
        </authorList>
    </citation>
    <scope>NUCLEOTIDE SEQUENCE [LARGE SCALE GENOMIC DNA]</scope>
    <source>
        <strain evidence="13 14">KC201</strain>
    </source>
</reference>
<feature type="transmembrane region" description="Helical" evidence="10">
    <location>
        <begin position="503"/>
        <end position="525"/>
    </location>
</feature>
<dbReference type="AlphaFoldDB" id="A0A4R4NLT3"/>
<feature type="transmembrane region" description="Helical" evidence="10">
    <location>
        <begin position="430"/>
        <end position="447"/>
    </location>
</feature>
<feature type="transmembrane region" description="Helical" evidence="10">
    <location>
        <begin position="324"/>
        <end position="344"/>
    </location>
</feature>
<dbReference type="RefSeq" id="WP_132331991.1">
    <property type="nucleotide sequence ID" value="NZ_SMJZ01000026.1"/>
</dbReference>
<evidence type="ECO:0000256" key="2">
    <source>
        <dbReference type="ARBA" id="ARBA00004128"/>
    </source>
</evidence>
<comment type="similarity">
    <text evidence="3">Belongs to the peptidase M28 family.</text>
</comment>
<feature type="region of interest" description="Disordered" evidence="9">
    <location>
        <begin position="349"/>
        <end position="380"/>
    </location>
</feature>
<dbReference type="InterPro" id="IPR045175">
    <property type="entry name" value="M28_fam"/>
</dbReference>
<evidence type="ECO:0000313" key="14">
    <source>
        <dbReference type="Proteomes" id="UP000295157"/>
    </source>
</evidence>
<evidence type="ECO:0000256" key="6">
    <source>
        <dbReference type="ARBA" id="ARBA00022989"/>
    </source>
</evidence>
<dbReference type="SUPFAM" id="SSF53187">
    <property type="entry name" value="Zn-dependent exopeptidases"/>
    <property type="match status" value="1"/>
</dbReference>
<evidence type="ECO:0000259" key="12">
    <source>
        <dbReference type="Pfam" id="PF04389"/>
    </source>
</evidence>
<sequence>MARNALLGLLALAALLAVTLIDLAPPAPLAADAPAGSFSAVRAHEHLQIIARAPHPVGSAEHARVRGHLIAELRELGLDVRVQEGVGVLPLDDYDDAVPMGRMRTIVATRPGTDPTGKVVLAAHYDSVAASPGASDDGAGVATILEVARALPDKVRNDVVFLLTDGEEDGLLGAEAFTRKGFAGEGTVVVLNNEARGNRGTVQTFRTSPGAAPLMSLYGSVAPHPSADSAFAAVMSVLPNNTDFHAFGRAGWLGIDSAFVGGGAYYHSPLDDPAHLDQGSLQQMGANSLALTRALAETDLASMKSGDELVYFTVPGLLVRYPAWLEPVVAGAALVLAGVLVRVLRRRTGSRPPSMDGTASTSHKPEHGTASAPHTPDNKTASVPRTFAAAGLAFVLVAVTAAAGYGLWPLLQLIRPEYAGMLAGDPYRPWLYQAGLLVLTLALVLAARRFAVHGASSVLLVALLGVLFAVLSPGGSHTLTWPALFAAAGWLVARRVRGDGWQVLALTLGSTPAVMLLGGTAVGSLDIGLQFGGVLAAPHFALMLLLLLPLIDRVRVRGLPVAAAVTAVGLIVAGLAVDRFDAEHPRQVRLAYAMDEGSGQAVWGRLTDEPGNDGKRWFGQDGWATEPAPKAAALRAPALDVLKDESAAGRRTLTLRLTPAGTPLVGLSVESRLGPLVVDGRELRTGNGFTYHAPSGPLEVTLVVRAGETTRVRVFGRGYDLSVVPGYEPPAETAVMGPQTTVFREVTV</sequence>
<name>A0A4R4NLT3_9ACTN</name>
<evidence type="ECO:0000313" key="13">
    <source>
        <dbReference type="EMBL" id="TDC08547.1"/>
    </source>
</evidence>
<feature type="transmembrane region" description="Helical" evidence="10">
    <location>
        <begin position="387"/>
        <end position="410"/>
    </location>
</feature>
<keyword evidence="11" id="KW-0732">Signal</keyword>
<protein>
    <recommendedName>
        <fullName evidence="4">Vacuolar membrane protease</fullName>
    </recommendedName>
    <alternativeName>
        <fullName evidence="8">FXNA-related family protease 1</fullName>
    </alternativeName>
</protein>
<feature type="signal peptide" evidence="11">
    <location>
        <begin position="1"/>
        <end position="24"/>
    </location>
</feature>
<proteinExistence type="inferred from homology"/>
<keyword evidence="7" id="KW-0325">Glycoprotein</keyword>
<evidence type="ECO:0000256" key="9">
    <source>
        <dbReference type="SAM" id="MobiDB-lite"/>
    </source>
</evidence>
<dbReference type="EMBL" id="SMJZ01000026">
    <property type="protein sequence ID" value="TDC08547.1"/>
    <property type="molecule type" value="Genomic_DNA"/>
</dbReference>
<dbReference type="PANTHER" id="PTHR12147:SF58">
    <property type="entry name" value="VACUOLAR MEMBRANE PROTEASE"/>
    <property type="match status" value="1"/>
</dbReference>
<comment type="caution">
    <text evidence="13">The sequence shown here is derived from an EMBL/GenBank/DDBJ whole genome shotgun (WGS) entry which is preliminary data.</text>
</comment>
<feature type="transmembrane region" description="Helical" evidence="10">
    <location>
        <begin position="454"/>
        <end position="473"/>
    </location>
</feature>
<dbReference type="GO" id="GO:0008235">
    <property type="term" value="F:metalloexopeptidase activity"/>
    <property type="evidence" value="ECO:0007669"/>
    <property type="project" value="InterPro"/>
</dbReference>
<comment type="function">
    <text evidence="1">May be involved in vacuolar sorting and osmoregulation.</text>
</comment>
<keyword evidence="10" id="KW-0812">Transmembrane</keyword>
<evidence type="ECO:0000256" key="4">
    <source>
        <dbReference type="ARBA" id="ARBA00017435"/>
    </source>
</evidence>
<dbReference type="InterPro" id="IPR007484">
    <property type="entry name" value="Peptidase_M28"/>
</dbReference>
<dbReference type="Proteomes" id="UP000295157">
    <property type="component" value="Unassembled WGS sequence"/>
</dbReference>
<evidence type="ECO:0000256" key="1">
    <source>
        <dbReference type="ARBA" id="ARBA00003273"/>
    </source>
</evidence>